<dbReference type="Proteomes" id="UP000752814">
    <property type="component" value="Unassembled WGS sequence"/>
</dbReference>
<name>A0A8J8TFE2_9ARCH</name>
<evidence type="ECO:0000313" key="1">
    <source>
        <dbReference type="EMBL" id="TQS84574.1"/>
    </source>
</evidence>
<evidence type="ECO:0000313" key="2">
    <source>
        <dbReference type="Proteomes" id="UP000752814"/>
    </source>
</evidence>
<accession>A0A8J8TFE2</accession>
<reference evidence="1" key="1">
    <citation type="submission" date="2016-03" db="EMBL/GenBank/DDBJ databases">
        <authorList>
            <person name="Borrel G."/>
            <person name="Mccann A."/>
            <person name="O'Toole P.W."/>
        </authorList>
    </citation>
    <scope>NUCLEOTIDE SEQUENCE</scope>
    <source>
        <strain evidence="1">183</strain>
    </source>
</reference>
<dbReference type="AlphaFoldDB" id="A0A8J8TFE2"/>
<sequence>MIRLPRYVEPHYCFNFGKVEFDFCRHRSLQKTVELRIRVDDKVIDRYPLLLNFNDLQQFDTNLEEILYNFKLAAAEKEDE</sequence>
<gene>
    <name evidence="1" type="ORF">A3207_00595</name>
</gene>
<protein>
    <submittedName>
        <fullName evidence="1">Uncharacterized protein</fullName>
    </submittedName>
</protein>
<dbReference type="EMBL" id="LVVT01000001">
    <property type="protein sequence ID" value="TQS84574.1"/>
    <property type="molecule type" value="Genomic_DNA"/>
</dbReference>
<organism evidence="1 2">
    <name type="scientific">Candidatus Methanomassiliicoccus intestinalis</name>
    <dbReference type="NCBI Taxonomy" id="1406512"/>
    <lineage>
        <taxon>Archaea</taxon>
        <taxon>Methanobacteriati</taxon>
        <taxon>Thermoplasmatota</taxon>
        <taxon>Thermoplasmata</taxon>
        <taxon>Methanomassiliicoccales</taxon>
        <taxon>Methanomassiliicoccaceae</taxon>
        <taxon>Methanomassiliicoccus</taxon>
    </lineage>
</organism>
<proteinExistence type="predicted"/>
<comment type="caution">
    <text evidence="1">The sequence shown here is derived from an EMBL/GenBank/DDBJ whole genome shotgun (WGS) entry which is preliminary data.</text>
</comment>